<dbReference type="AlphaFoldDB" id="A0A7J8VCS8"/>
<dbReference type="OrthoDB" id="994845at2759"/>
<keyword evidence="2" id="KW-1185">Reference proteome</keyword>
<organism evidence="1 2">
    <name type="scientific">Gossypium klotzschianum</name>
    <dbReference type="NCBI Taxonomy" id="34286"/>
    <lineage>
        <taxon>Eukaryota</taxon>
        <taxon>Viridiplantae</taxon>
        <taxon>Streptophyta</taxon>
        <taxon>Embryophyta</taxon>
        <taxon>Tracheophyta</taxon>
        <taxon>Spermatophyta</taxon>
        <taxon>Magnoliopsida</taxon>
        <taxon>eudicotyledons</taxon>
        <taxon>Gunneridae</taxon>
        <taxon>Pentapetalae</taxon>
        <taxon>rosids</taxon>
        <taxon>malvids</taxon>
        <taxon>Malvales</taxon>
        <taxon>Malvaceae</taxon>
        <taxon>Malvoideae</taxon>
        <taxon>Gossypium</taxon>
    </lineage>
</organism>
<sequence>MMRPTRIFSHSKYVGRKYVIDSVRDGGDARIGSSDAIVQVEAKKFATTSLKAISVVRGGEELATLLEESTKTAPSTILCSHADIDVNANAKTNVGTCIDIMATLILSSMLVSMPKLMPMYLGLVTLMTLHSSMEEGDGDEDEDEAEMEMKMKTNIEMKMSTRVEVKTKMMITIKRRGRHH</sequence>
<evidence type="ECO:0000313" key="2">
    <source>
        <dbReference type="Proteomes" id="UP000593573"/>
    </source>
</evidence>
<dbReference type="Proteomes" id="UP000593573">
    <property type="component" value="Unassembled WGS sequence"/>
</dbReference>
<reference evidence="1 2" key="1">
    <citation type="journal article" date="2019" name="Genome Biol. Evol.">
        <title>Insights into the evolution of the New World diploid cottons (Gossypium, subgenus Houzingenia) based on genome sequencing.</title>
        <authorList>
            <person name="Grover C.E."/>
            <person name="Arick M.A. 2nd"/>
            <person name="Thrash A."/>
            <person name="Conover J.L."/>
            <person name="Sanders W.S."/>
            <person name="Peterson D.G."/>
            <person name="Frelichowski J.E."/>
            <person name="Scheffler J.A."/>
            <person name="Scheffler B.E."/>
            <person name="Wendel J.F."/>
        </authorList>
    </citation>
    <scope>NUCLEOTIDE SEQUENCE [LARGE SCALE GENOMIC DNA]</scope>
    <source>
        <strain evidence="1">57</strain>
        <tissue evidence="1">Leaf</tissue>
    </source>
</reference>
<dbReference type="EMBL" id="JABFAB010000009">
    <property type="protein sequence ID" value="MBA0660616.1"/>
    <property type="molecule type" value="Genomic_DNA"/>
</dbReference>
<name>A0A7J8VCS8_9ROSI</name>
<evidence type="ECO:0000313" key="1">
    <source>
        <dbReference type="EMBL" id="MBA0660616.1"/>
    </source>
</evidence>
<proteinExistence type="predicted"/>
<accession>A0A7J8VCS8</accession>
<comment type="caution">
    <text evidence="1">The sequence shown here is derived from an EMBL/GenBank/DDBJ whole genome shotgun (WGS) entry which is preliminary data.</text>
</comment>
<protein>
    <submittedName>
        <fullName evidence="1">Uncharacterized protein</fullName>
    </submittedName>
</protein>
<gene>
    <name evidence="1" type="ORF">Goklo_012604</name>
</gene>